<reference evidence="2 3" key="1">
    <citation type="submission" date="2024-04" db="EMBL/GenBank/DDBJ databases">
        <authorList>
            <person name="Waldvogel A.-M."/>
            <person name="Schoenle A."/>
        </authorList>
    </citation>
    <scope>NUCLEOTIDE SEQUENCE [LARGE SCALE GENOMIC DNA]</scope>
</reference>
<gene>
    <name evidence="2" type="ORF">KC01_LOCUS37316</name>
</gene>
<dbReference type="AlphaFoldDB" id="A0AAV2MBU3"/>
<feature type="compositionally biased region" description="Basic and acidic residues" evidence="1">
    <location>
        <begin position="50"/>
        <end position="62"/>
    </location>
</feature>
<evidence type="ECO:0000313" key="2">
    <source>
        <dbReference type="EMBL" id="CAL1610764.1"/>
    </source>
</evidence>
<sequence>MFLLGSGDEMTLVVSVGASESHYSHITPPLPSLSVCLFLCDGVSNTPAGGERESAGGRKERCGAQNFSTPTSIMPGKQLNV</sequence>
<protein>
    <submittedName>
        <fullName evidence="2">Uncharacterized protein</fullName>
    </submittedName>
</protein>
<keyword evidence="3" id="KW-1185">Reference proteome</keyword>
<evidence type="ECO:0000256" key="1">
    <source>
        <dbReference type="SAM" id="MobiDB-lite"/>
    </source>
</evidence>
<proteinExistence type="predicted"/>
<dbReference type="Proteomes" id="UP001497482">
    <property type="component" value="Chromosome 7"/>
</dbReference>
<accession>A0AAV2MBU3</accession>
<evidence type="ECO:0000313" key="3">
    <source>
        <dbReference type="Proteomes" id="UP001497482"/>
    </source>
</evidence>
<organism evidence="2 3">
    <name type="scientific">Knipowitschia caucasica</name>
    <name type="common">Caucasian dwarf goby</name>
    <name type="synonym">Pomatoschistus caucasicus</name>
    <dbReference type="NCBI Taxonomy" id="637954"/>
    <lineage>
        <taxon>Eukaryota</taxon>
        <taxon>Metazoa</taxon>
        <taxon>Chordata</taxon>
        <taxon>Craniata</taxon>
        <taxon>Vertebrata</taxon>
        <taxon>Euteleostomi</taxon>
        <taxon>Actinopterygii</taxon>
        <taxon>Neopterygii</taxon>
        <taxon>Teleostei</taxon>
        <taxon>Neoteleostei</taxon>
        <taxon>Acanthomorphata</taxon>
        <taxon>Gobiaria</taxon>
        <taxon>Gobiiformes</taxon>
        <taxon>Gobioidei</taxon>
        <taxon>Gobiidae</taxon>
        <taxon>Gobiinae</taxon>
        <taxon>Knipowitschia</taxon>
    </lineage>
</organism>
<name>A0AAV2MBU3_KNICA</name>
<feature type="region of interest" description="Disordered" evidence="1">
    <location>
        <begin position="47"/>
        <end position="81"/>
    </location>
</feature>
<dbReference type="EMBL" id="OZ035829">
    <property type="protein sequence ID" value="CAL1610764.1"/>
    <property type="molecule type" value="Genomic_DNA"/>
</dbReference>